<feature type="region of interest" description="Disordered" evidence="2">
    <location>
        <begin position="1"/>
        <end position="25"/>
    </location>
</feature>
<dbReference type="InterPro" id="IPR002876">
    <property type="entry name" value="Transcrip_reg_TACO1-like"/>
</dbReference>
<evidence type="ECO:0000256" key="1">
    <source>
        <dbReference type="ARBA" id="ARBA00008724"/>
    </source>
</evidence>
<dbReference type="InterPro" id="IPR029072">
    <property type="entry name" value="YebC-like"/>
</dbReference>
<feature type="domain" description="TACO1/YebC-like second and third" evidence="3">
    <location>
        <begin position="235"/>
        <end position="395"/>
    </location>
</feature>
<evidence type="ECO:0000256" key="2">
    <source>
        <dbReference type="SAM" id="MobiDB-lite"/>
    </source>
</evidence>
<dbReference type="InterPro" id="IPR017856">
    <property type="entry name" value="Integrase-like_N"/>
</dbReference>
<dbReference type="Pfam" id="PF01709">
    <property type="entry name" value="Transcrip_reg"/>
    <property type="match status" value="1"/>
</dbReference>
<dbReference type="PANTHER" id="PTHR12532:SF0">
    <property type="entry name" value="TRANSLATIONAL ACTIVATOR OF CYTOCHROME C OXIDASE 1"/>
    <property type="match status" value="1"/>
</dbReference>
<dbReference type="InterPro" id="IPR049083">
    <property type="entry name" value="TACO1_YebC_N"/>
</dbReference>
<dbReference type="SUPFAM" id="SSF75625">
    <property type="entry name" value="YebC-like"/>
    <property type="match status" value="1"/>
</dbReference>
<evidence type="ECO:0000259" key="3">
    <source>
        <dbReference type="Pfam" id="PF01709"/>
    </source>
</evidence>
<keyword evidence="6" id="KW-1185">Reference proteome</keyword>
<dbReference type="Pfam" id="PF20772">
    <property type="entry name" value="TACO1_YebC_N"/>
    <property type="match status" value="1"/>
</dbReference>
<dbReference type="Gene3D" id="1.10.10.200">
    <property type="match status" value="1"/>
</dbReference>
<comment type="caution">
    <text evidence="5">The sequence shown here is derived from an EMBL/GenBank/DDBJ whole genome shotgun (WGS) entry which is preliminary data.</text>
</comment>
<organism evidence="5 6">
    <name type="scientific">Rehmannia glutinosa</name>
    <name type="common">Chinese foxglove</name>
    <dbReference type="NCBI Taxonomy" id="99300"/>
    <lineage>
        <taxon>Eukaryota</taxon>
        <taxon>Viridiplantae</taxon>
        <taxon>Streptophyta</taxon>
        <taxon>Embryophyta</taxon>
        <taxon>Tracheophyta</taxon>
        <taxon>Spermatophyta</taxon>
        <taxon>Magnoliopsida</taxon>
        <taxon>eudicotyledons</taxon>
        <taxon>Gunneridae</taxon>
        <taxon>Pentapetalae</taxon>
        <taxon>asterids</taxon>
        <taxon>lamiids</taxon>
        <taxon>Lamiales</taxon>
        <taxon>Orobanchaceae</taxon>
        <taxon>Rehmannieae</taxon>
        <taxon>Rehmannia</taxon>
    </lineage>
</organism>
<accession>A0ABR0W424</accession>
<sequence>MDEESILGNPYLGSGSDGTQSRVHQPPRNMFQFEQQGVQILSPLPKLDFPSFDGAGFVSRKLSSLSCYSASGTWVLFPGLKFGSPDRKISTCSPLCMGRRSCKIAGRKGLEDEDINNPVNVNVNPFIQIWKTAQDAKKAKLYARFGKEVVSAVKKGGSSPVSNTALAALFEKAKELDIPRDIIDRNIKRASEKGQEAFIEKFYEVVGYVVFEKFCEKSRIHCFGHFAIIEHSVSQVYGYGGAGMIVQVLTDKVNRSVAAVREVVKDYGGKMADSGSIMFKFKRARVVNIKAKDADKDQLLAIALDAGADDVIEPSIDEDDPEEDSERHYKIVSSMENYTTVLSKLREEGITFETDNGFELLPLTPVEVDDEAMDLNKELMSKLLELDDVDAVYTDQK</sequence>
<reference evidence="5 6" key="1">
    <citation type="journal article" date="2021" name="Comput. Struct. Biotechnol. J.">
        <title>De novo genome assembly of the potent medicinal plant Rehmannia glutinosa using nanopore technology.</title>
        <authorList>
            <person name="Ma L."/>
            <person name="Dong C."/>
            <person name="Song C."/>
            <person name="Wang X."/>
            <person name="Zheng X."/>
            <person name="Niu Y."/>
            <person name="Chen S."/>
            <person name="Feng W."/>
        </authorList>
    </citation>
    <scope>NUCLEOTIDE SEQUENCE [LARGE SCALE GENOMIC DNA]</scope>
    <source>
        <strain evidence="5">DH-2019</strain>
    </source>
</reference>
<dbReference type="Gene3D" id="3.30.70.980">
    <property type="match status" value="2"/>
</dbReference>
<evidence type="ECO:0000313" key="5">
    <source>
        <dbReference type="EMBL" id="KAK6140920.1"/>
    </source>
</evidence>
<evidence type="ECO:0000259" key="4">
    <source>
        <dbReference type="Pfam" id="PF20772"/>
    </source>
</evidence>
<proteinExistence type="inferred from homology"/>
<protein>
    <recommendedName>
        <fullName evidence="7">Transcriptional regulatory protein</fullName>
    </recommendedName>
</protein>
<dbReference type="PANTHER" id="PTHR12532">
    <property type="entry name" value="TRANSLATIONAL ACTIVATOR OF CYTOCHROME C OXIDASE 1"/>
    <property type="match status" value="1"/>
</dbReference>
<evidence type="ECO:0000313" key="6">
    <source>
        <dbReference type="Proteomes" id="UP001318860"/>
    </source>
</evidence>
<feature type="domain" description="TACO1/YebC-like N-terminal" evidence="4">
    <location>
        <begin position="130"/>
        <end position="192"/>
    </location>
</feature>
<evidence type="ECO:0008006" key="7">
    <source>
        <dbReference type="Google" id="ProtNLM"/>
    </source>
</evidence>
<dbReference type="InterPro" id="IPR048300">
    <property type="entry name" value="TACO1_YebC-like_2nd/3rd_dom"/>
</dbReference>
<dbReference type="EMBL" id="JABTTQ020000230">
    <property type="protein sequence ID" value="KAK6140920.1"/>
    <property type="molecule type" value="Genomic_DNA"/>
</dbReference>
<dbReference type="InterPro" id="IPR026564">
    <property type="entry name" value="Transcrip_reg_TACO1-like_dom3"/>
</dbReference>
<name>A0ABR0W424_REHGL</name>
<dbReference type="Proteomes" id="UP001318860">
    <property type="component" value="Unassembled WGS sequence"/>
</dbReference>
<comment type="similarity">
    <text evidence="1">Belongs to the TACO1 family.</text>
</comment>
<gene>
    <name evidence="5" type="ORF">DH2020_025348</name>
</gene>